<protein>
    <submittedName>
        <fullName evidence="1">Uncharacterized protein B543L</fullName>
    </submittedName>
</protein>
<organismHost>
    <name type="scientific">Chlorella</name>
    <dbReference type="NCBI Taxonomy" id="3071"/>
</organismHost>
<dbReference type="EMBL" id="DQ491002">
    <property type="protein sequence ID" value="ABT14942.1"/>
    <property type="molecule type" value="Genomic_DNA"/>
</dbReference>
<evidence type="ECO:0000313" key="2">
    <source>
        <dbReference type="Proteomes" id="UP000202419"/>
    </source>
</evidence>
<name>A7IX68_PBCVN</name>
<evidence type="ECO:0000313" key="1">
    <source>
        <dbReference type="EMBL" id="ABT14942.1"/>
    </source>
</evidence>
<reference evidence="1 2" key="1">
    <citation type="journal article" date="2007" name="Virology">
        <title>Sequence and annotation of the 369-kb NY-2A and the 345-kb AR158 viruses that infect Chlorella NC64A.</title>
        <authorList>
            <person name="Fitzgerald L.A."/>
            <person name="Graves M.V."/>
            <person name="Li X."/>
            <person name="Feldblyum T."/>
            <person name="Nierman W.C."/>
            <person name="Van Etten J.L."/>
        </authorList>
    </citation>
    <scope>NUCLEOTIDE SEQUENCE [LARGE SCALE GENOMIC DNA]</scope>
    <source>
        <strain evidence="1 2">NY-2A</strain>
    </source>
</reference>
<gene>
    <name evidence="1" type="primary">B543L</name>
    <name evidence="1" type="ORF">NY2A_B543L</name>
</gene>
<accession>A7IX68</accession>
<dbReference type="Gene3D" id="3.40.50.150">
    <property type="entry name" value="Vaccinia Virus protein VP39"/>
    <property type="match status" value="1"/>
</dbReference>
<dbReference type="GeneID" id="5659545"/>
<dbReference type="InterPro" id="IPR029063">
    <property type="entry name" value="SAM-dependent_MTases_sf"/>
</dbReference>
<sequence>MDKFYTCDEAVDIVLEKVFQFVNITSNDLVIEPSAGDGSFMKKLRYNNVICIDIQPEMSGIVECDFFEYKVPSGFDKIHVIGNPPFGKNGSMALKFMKHSMKFAESVSFILPKSFKKESFMMKIPKNFELAYQIDLQKNSFLVKGERYDVPCVFQIWKKNNDGKFRSFDIISPNGFSFVKKEEFHHVAFRRVGGKSGKVMVDTKNCNVNCFYFIRFDPGVTFDIESLQNITFDERDDTAGPRSISKRELIRKYNEIISTWQYDSSCKKL</sequence>
<keyword evidence="2" id="KW-1185">Reference proteome</keyword>
<dbReference type="SUPFAM" id="SSF53335">
    <property type="entry name" value="S-adenosyl-L-methionine-dependent methyltransferases"/>
    <property type="match status" value="1"/>
</dbReference>
<dbReference type="KEGG" id="vg:5659545"/>
<organism evidence="1 2">
    <name type="scientific">Paramecium bursaria Chlorella virus NY2A</name>
    <name type="common">PBCV-NY2A</name>
    <dbReference type="NCBI Taxonomy" id="46021"/>
    <lineage>
        <taxon>Viruses</taxon>
        <taxon>Varidnaviria</taxon>
        <taxon>Bamfordvirae</taxon>
        <taxon>Nucleocytoviricota</taxon>
        <taxon>Megaviricetes</taxon>
        <taxon>Algavirales</taxon>
        <taxon>Phycodnaviridae</taxon>
        <taxon>Chlorovirus</taxon>
        <taxon>Chlorovirus americanus</taxon>
    </lineage>
</organism>
<dbReference type="REBASE" id="3354">
    <property type="entry name" value="M.CviQI"/>
</dbReference>
<proteinExistence type="predicted"/>
<dbReference type="RefSeq" id="YP_001497739.1">
    <property type="nucleotide sequence ID" value="NC_009898.1"/>
</dbReference>
<dbReference type="PRINTS" id="PR00507">
    <property type="entry name" value="N12N6MTFRASE"/>
</dbReference>
<dbReference type="OrthoDB" id="19862at10239"/>
<dbReference type="Proteomes" id="UP000202419">
    <property type="component" value="Segment"/>
</dbReference>